<protein>
    <submittedName>
        <fullName evidence="1">Uncharacterized protein</fullName>
    </submittedName>
</protein>
<evidence type="ECO:0000313" key="1">
    <source>
        <dbReference type="EMBL" id="KAI3693313.1"/>
    </source>
</evidence>
<gene>
    <name evidence="1" type="ORF">L6452_33147</name>
</gene>
<dbReference type="Proteomes" id="UP001055879">
    <property type="component" value="Linkage Group LG11"/>
</dbReference>
<keyword evidence="2" id="KW-1185">Reference proteome</keyword>
<proteinExistence type="predicted"/>
<reference evidence="2" key="1">
    <citation type="journal article" date="2022" name="Mol. Ecol. Resour.">
        <title>The genomes of chicory, endive, great burdock and yacon provide insights into Asteraceae palaeo-polyploidization history and plant inulin production.</title>
        <authorList>
            <person name="Fan W."/>
            <person name="Wang S."/>
            <person name="Wang H."/>
            <person name="Wang A."/>
            <person name="Jiang F."/>
            <person name="Liu H."/>
            <person name="Zhao H."/>
            <person name="Xu D."/>
            <person name="Zhang Y."/>
        </authorList>
    </citation>
    <scope>NUCLEOTIDE SEQUENCE [LARGE SCALE GENOMIC DNA]</scope>
    <source>
        <strain evidence="2">cv. Niubang</strain>
    </source>
</reference>
<reference evidence="1 2" key="2">
    <citation type="journal article" date="2022" name="Mol. Ecol. Resour.">
        <title>The genomes of chicory, endive, great burdock and yacon provide insights into Asteraceae paleo-polyploidization history and plant inulin production.</title>
        <authorList>
            <person name="Fan W."/>
            <person name="Wang S."/>
            <person name="Wang H."/>
            <person name="Wang A."/>
            <person name="Jiang F."/>
            <person name="Liu H."/>
            <person name="Zhao H."/>
            <person name="Xu D."/>
            <person name="Zhang Y."/>
        </authorList>
    </citation>
    <scope>NUCLEOTIDE SEQUENCE [LARGE SCALE GENOMIC DNA]</scope>
    <source>
        <strain evidence="2">cv. Niubang</strain>
    </source>
</reference>
<comment type="caution">
    <text evidence="1">The sequence shown here is derived from an EMBL/GenBank/DDBJ whole genome shotgun (WGS) entry which is preliminary data.</text>
</comment>
<evidence type="ECO:0000313" key="2">
    <source>
        <dbReference type="Proteomes" id="UP001055879"/>
    </source>
</evidence>
<name>A0ACB8Z6S8_ARCLA</name>
<accession>A0ACB8Z6S8</accession>
<organism evidence="1 2">
    <name type="scientific">Arctium lappa</name>
    <name type="common">Greater burdock</name>
    <name type="synonym">Lappa major</name>
    <dbReference type="NCBI Taxonomy" id="4217"/>
    <lineage>
        <taxon>Eukaryota</taxon>
        <taxon>Viridiplantae</taxon>
        <taxon>Streptophyta</taxon>
        <taxon>Embryophyta</taxon>
        <taxon>Tracheophyta</taxon>
        <taxon>Spermatophyta</taxon>
        <taxon>Magnoliopsida</taxon>
        <taxon>eudicotyledons</taxon>
        <taxon>Gunneridae</taxon>
        <taxon>Pentapetalae</taxon>
        <taxon>asterids</taxon>
        <taxon>campanulids</taxon>
        <taxon>Asterales</taxon>
        <taxon>Asteraceae</taxon>
        <taxon>Carduoideae</taxon>
        <taxon>Cardueae</taxon>
        <taxon>Arctiinae</taxon>
        <taxon>Arctium</taxon>
    </lineage>
</organism>
<dbReference type="EMBL" id="CM042057">
    <property type="protein sequence ID" value="KAI3693313.1"/>
    <property type="molecule type" value="Genomic_DNA"/>
</dbReference>
<sequence>MNRTYPNKLCGQYGNTYRSGFGFGSNAYDMQNGGRGWLVVDNKYLEAVAMVFFGYNNENEEEKSGDELDDECSVEGPFGEFLGVEESSRRRIVVVLGGVFGGAVVFRHFKLISQYPIYNKIDIIREPWWSSVPSIVSRLRFAKSENQPSIDIIRRG</sequence>